<accession>A0A068NUG6</accession>
<keyword evidence="2" id="KW-1185">Reference proteome</keyword>
<reference evidence="1 2" key="1">
    <citation type="journal article" date="2014" name="PLoS ONE">
        <title>The first complete genome sequence of the class fimbriimonadia in the phylum armatimonadetes.</title>
        <authorList>
            <person name="Hu Z.Y."/>
            <person name="Wang Y.Z."/>
            <person name="Im W.T."/>
            <person name="Wang S.Y."/>
            <person name="Zhao G.P."/>
            <person name="Zheng H.J."/>
            <person name="Quan Z.X."/>
        </authorList>
    </citation>
    <scope>NUCLEOTIDE SEQUENCE [LARGE SCALE GENOMIC DNA]</scope>
    <source>
        <strain evidence="1">Gsoil 348</strain>
    </source>
</reference>
<dbReference type="KEGG" id="fgi:OP10G_3629"/>
<proteinExistence type="predicted"/>
<dbReference type="Proteomes" id="UP000027982">
    <property type="component" value="Chromosome"/>
</dbReference>
<gene>
    <name evidence="1" type="ORF">OP10G_3629</name>
</gene>
<evidence type="ECO:0000313" key="1">
    <source>
        <dbReference type="EMBL" id="AIE86997.1"/>
    </source>
</evidence>
<protein>
    <submittedName>
        <fullName evidence="1">Uncharacterized protein</fullName>
    </submittedName>
</protein>
<organism evidence="1 2">
    <name type="scientific">Fimbriimonas ginsengisoli Gsoil 348</name>
    <dbReference type="NCBI Taxonomy" id="661478"/>
    <lineage>
        <taxon>Bacteria</taxon>
        <taxon>Bacillati</taxon>
        <taxon>Armatimonadota</taxon>
        <taxon>Fimbriimonadia</taxon>
        <taxon>Fimbriimonadales</taxon>
        <taxon>Fimbriimonadaceae</taxon>
        <taxon>Fimbriimonas</taxon>
    </lineage>
</organism>
<dbReference type="HOGENOM" id="CLU_2436452_0_0_0"/>
<dbReference type="AlphaFoldDB" id="A0A068NUG6"/>
<dbReference type="EMBL" id="CP007139">
    <property type="protein sequence ID" value="AIE86997.1"/>
    <property type="molecule type" value="Genomic_DNA"/>
</dbReference>
<sequence length="90" mass="10150">MTEQAQHEIRKAGLSGAVFDDMEVSLSGMFEQLHSDSNWLPRFVWLKPEGVADKDDFGTVQPTTLVLSERAVDLFTRLGFNHAEIEPYVP</sequence>
<name>A0A068NUG6_FIMGI</name>
<evidence type="ECO:0000313" key="2">
    <source>
        <dbReference type="Proteomes" id="UP000027982"/>
    </source>
</evidence>